<organism evidence="3">
    <name type="scientific">Salix viminalis</name>
    <name type="common">Common osier</name>
    <name type="synonym">Basket willow</name>
    <dbReference type="NCBI Taxonomy" id="40686"/>
    <lineage>
        <taxon>Eukaryota</taxon>
        <taxon>Viridiplantae</taxon>
        <taxon>Streptophyta</taxon>
        <taxon>Embryophyta</taxon>
        <taxon>Tracheophyta</taxon>
        <taxon>Spermatophyta</taxon>
        <taxon>Magnoliopsida</taxon>
        <taxon>eudicotyledons</taxon>
        <taxon>Gunneridae</taxon>
        <taxon>Pentapetalae</taxon>
        <taxon>rosids</taxon>
        <taxon>fabids</taxon>
        <taxon>Malpighiales</taxon>
        <taxon>Salicaceae</taxon>
        <taxon>Saliceae</taxon>
        <taxon>Salix</taxon>
    </lineage>
</organism>
<reference evidence="3" key="1">
    <citation type="submission" date="2019-03" db="EMBL/GenBank/DDBJ databases">
        <authorList>
            <person name="Mank J."/>
            <person name="Almeida P."/>
        </authorList>
    </citation>
    <scope>NUCLEOTIDE SEQUENCE</scope>
    <source>
        <strain evidence="3">78183</strain>
    </source>
</reference>
<dbReference type="AlphaFoldDB" id="A0A6N2L3Q3"/>
<feature type="compositionally biased region" description="Basic and acidic residues" evidence="1">
    <location>
        <begin position="193"/>
        <end position="202"/>
    </location>
</feature>
<keyword evidence="2" id="KW-0812">Transmembrane</keyword>
<evidence type="ECO:0000256" key="1">
    <source>
        <dbReference type="SAM" id="MobiDB-lite"/>
    </source>
</evidence>
<feature type="compositionally biased region" description="Basic and acidic residues" evidence="1">
    <location>
        <begin position="219"/>
        <end position="234"/>
    </location>
</feature>
<dbReference type="EMBL" id="CAADRP010001112">
    <property type="protein sequence ID" value="VFU35608.1"/>
    <property type="molecule type" value="Genomic_DNA"/>
</dbReference>
<feature type="compositionally biased region" description="Acidic residues" evidence="1">
    <location>
        <begin position="235"/>
        <end position="246"/>
    </location>
</feature>
<dbReference type="GO" id="GO:0004860">
    <property type="term" value="F:protein kinase inhibitor activity"/>
    <property type="evidence" value="ECO:0007669"/>
    <property type="project" value="TreeGrafter"/>
</dbReference>
<dbReference type="PANTHER" id="PTHR13507">
    <property type="entry name" value="PRKR-INTERACTING PROTEIN 1"/>
    <property type="match status" value="1"/>
</dbReference>
<sequence>MLTGIPEDGELQVAAAPEKKKPALPPLPLAARTGSTALVEYKGPVLKEEEEDLEVKLRRILENVPVRVSNTSGSSVGSGSGDFHQNLDVIWNLDFSIVELAVGGRCVRCAHMGNVYGVGSSEEGAWVSSEDLPPKGALAAAAAAAVAVVVVFSCVRVLLYRQMRRREQDRLARMDVDYQRRKELAEFTMRREERMKAAEERTVKKRLKRQKKKQRKREKKTEPNGSGEEHRKEESLDDEANSDDCN</sequence>
<evidence type="ECO:0000256" key="2">
    <source>
        <dbReference type="SAM" id="Phobius"/>
    </source>
</evidence>
<dbReference type="GO" id="GO:0005730">
    <property type="term" value="C:nucleolus"/>
    <property type="evidence" value="ECO:0007669"/>
    <property type="project" value="TreeGrafter"/>
</dbReference>
<dbReference type="InterPro" id="IPR009548">
    <property type="entry name" value="Prkrip1"/>
</dbReference>
<feature type="region of interest" description="Disordered" evidence="1">
    <location>
        <begin position="193"/>
        <end position="246"/>
    </location>
</feature>
<dbReference type="Pfam" id="PF06658">
    <property type="entry name" value="DUF1168"/>
    <property type="match status" value="1"/>
</dbReference>
<accession>A0A6N2L3Q3</accession>
<feature type="transmembrane region" description="Helical" evidence="2">
    <location>
        <begin position="137"/>
        <end position="159"/>
    </location>
</feature>
<dbReference type="GO" id="GO:0019901">
    <property type="term" value="F:protein kinase binding"/>
    <property type="evidence" value="ECO:0007669"/>
    <property type="project" value="TreeGrafter"/>
</dbReference>
<name>A0A6N2L3Q3_SALVM</name>
<gene>
    <name evidence="3" type="ORF">SVIM_LOCUS177227</name>
</gene>
<proteinExistence type="predicted"/>
<dbReference type="GO" id="GO:0003725">
    <property type="term" value="F:double-stranded RNA binding"/>
    <property type="evidence" value="ECO:0007669"/>
    <property type="project" value="InterPro"/>
</dbReference>
<feature type="region of interest" description="Disordered" evidence="1">
    <location>
        <begin position="1"/>
        <end position="27"/>
    </location>
</feature>
<feature type="compositionally biased region" description="Basic residues" evidence="1">
    <location>
        <begin position="203"/>
        <end position="218"/>
    </location>
</feature>
<protein>
    <submittedName>
        <fullName evidence="3">Uncharacterized protein</fullName>
    </submittedName>
</protein>
<dbReference type="PANTHER" id="PTHR13507:SF0">
    <property type="entry name" value="PRKR-INTERACTING PROTEIN 1"/>
    <property type="match status" value="1"/>
</dbReference>
<keyword evidence="2" id="KW-1133">Transmembrane helix</keyword>
<keyword evidence="2" id="KW-0472">Membrane</keyword>
<evidence type="ECO:0000313" key="3">
    <source>
        <dbReference type="EMBL" id="VFU35608.1"/>
    </source>
</evidence>